<evidence type="ECO:0000313" key="3">
    <source>
        <dbReference type="EMBL" id="TWU66114.1"/>
    </source>
</evidence>
<keyword evidence="1" id="KW-0472">Membrane</keyword>
<reference evidence="3 4" key="1">
    <citation type="submission" date="2019-02" db="EMBL/GenBank/DDBJ databases">
        <title>Deep-cultivation of Planctomycetes and their phenomic and genomic characterization uncovers novel biology.</title>
        <authorList>
            <person name="Wiegand S."/>
            <person name="Jogler M."/>
            <person name="Boedeker C."/>
            <person name="Pinto D."/>
            <person name="Vollmers J."/>
            <person name="Rivas-Marin E."/>
            <person name="Kohn T."/>
            <person name="Peeters S.H."/>
            <person name="Heuer A."/>
            <person name="Rast P."/>
            <person name="Oberbeckmann S."/>
            <person name="Bunk B."/>
            <person name="Jeske O."/>
            <person name="Meyerdierks A."/>
            <person name="Storesund J.E."/>
            <person name="Kallscheuer N."/>
            <person name="Luecker S."/>
            <person name="Lage O.M."/>
            <person name="Pohl T."/>
            <person name="Merkel B.J."/>
            <person name="Hornburger P."/>
            <person name="Mueller R.-W."/>
            <person name="Bruemmer F."/>
            <person name="Labrenz M."/>
            <person name="Spormann A.M."/>
            <person name="Op Den Camp H."/>
            <person name="Overmann J."/>
            <person name="Amann R."/>
            <person name="Jetten M.S.M."/>
            <person name="Mascher T."/>
            <person name="Medema M.H."/>
            <person name="Devos D.P."/>
            <person name="Kaster A.-K."/>
            <person name="Ovreas L."/>
            <person name="Rohde M."/>
            <person name="Galperin M.Y."/>
            <person name="Jogler C."/>
        </authorList>
    </citation>
    <scope>NUCLEOTIDE SEQUENCE [LARGE SCALE GENOMIC DNA]</scope>
    <source>
        <strain evidence="3 4">V7</strain>
    </source>
</reference>
<dbReference type="InterPro" id="IPR036873">
    <property type="entry name" value="Rhodanese-like_dom_sf"/>
</dbReference>
<keyword evidence="1" id="KW-1133">Transmembrane helix</keyword>
<evidence type="ECO:0000313" key="4">
    <source>
        <dbReference type="Proteomes" id="UP000316476"/>
    </source>
</evidence>
<dbReference type="InterPro" id="IPR001763">
    <property type="entry name" value="Rhodanese-like_dom"/>
</dbReference>
<dbReference type="GO" id="GO:0016020">
    <property type="term" value="C:membrane"/>
    <property type="evidence" value="ECO:0007669"/>
    <property type="project" value="InterPro"/>
</dbReference>
<feature type="transmembrane region" description="Helical" evidence="1">
    <location>
        <begin position="170"/>
        <end position="189"/>
    </location>
</feature>
<protein>
    <submittedName>
        <fullName evidence="3">Rhodanese-like domain protein</fullName>
    </submittedName>
</protein>
<dbReference type="OrthoDB" id="9789133at2"/>
<dbReference type="Gene3D" id="3.90.70.10">
    <property type="entry name" value="Cysteine proteinases"/>
    <property type="match status" value="1"/>
</dbReference>
<dbReference type="AlphaFoldDB" id="A0A5C6FUZ8"/>
<dbReference type="Pfam" id="PF00581">
    <property type="entry name" value="Rhodanese"/>
    <property type="match status" value="1"/>
</dbReference>
<accession>A0A5C6FUZ8</accession>
<dbReference type="Pfam" id="PF03412">
    <property type="entry name" value="Peptidase_C39"/>
    <property type="match status" value="1"/>
</dbReference>
<feature type="domain" description="Rhodanese" evidence="2">
    <location>
        <begin position="249"/>
        <end position="343"/>
    </location>
</feature>
<dbReference type="GO" id="GO:0005524">
    <property type="term" value="F:ATP binding"/>
    <property type="evidence" value="ECO:0007669"/>
    <property type="project" value="InterPro"/>
</dbReference>
<dbReference type="SUPFAM" id="SSF52821">
    <property type="entry name" value="Rhodanese/Cell cycle control phosphatase"/>
    <property type="match status" value="1"/>
</dbReference>
<dbReference type="GO" id="GO:0006508">
    <property type="term" value="P:proteolysis"/>
    <property type="evidence" value="ECO:0007669"/>
    <property type="project" value="InterPro"/>
</dbReference>
<dbReference type="EMBL" id="SJPZ01000001">
    <property type="protein sequence ID" value="TWU66114.1"/>
    <property type="molecule type" value="Genomic_DNA"/>
</dbReference>
<organism evidence="3 4">
    <name type="scientific">Crateriforma conspicua</name>
    <dbReference type="NCBI Taxonomy" id="2527996"/>
    <lineage>
        <taxon>Bacteria</taxon>
        <taxon>Pseudomonadati</taxon>
        <taxon>Planctomycetota</taxon>
        <taxon>Planctomycetia</taxon>
        <taxon>Planctomycetales</taxon>
        <taxon>Planctomycetaceae</taxon>
        <taxon>Crateriforma</taxon>
    </lineage>
</organism>
<evidence type="ECO:0000256" key="1">
    <source>
        <dbReference type="SAM" id="Phobius"/>
    </source>
</evidence>
<dbReference type="Gene3D" id="3.40.250.10">
    <property type="entry name" value="Rhodanese-like domain"/>
    <property type="match status" value="1"/>
</dbReference>
<dbReference type="InterPro" id="IPR005074">
    <property type="entry name" value="Peptidase_C39"/>
</dbReference>
<dbReference type="Proteomes" id="UP000316476">
    <property type="component" value="Unassembled WGS sequence"/>
</dbReference>
<evidence type="ECO:0000259" key="2">
    <source>
        <dbReference type="PROSITE" id="PS50206"/>
    </source>
</evidence>
<feature type="transmembrane region" description="Helical" evidence="1">
    <location>
        <begin position="195"/>
        <end position="213"/>
    </location>
</feature>
<sequence length="348" mass="38075">MQRSNLHPARAPLAPWSRLLIGLIVIAGPGCFTLDAADSYCGIQAAAAFGQLVGQPIDPTDHASVQYVVSRQGSTAKQLCDLLGEYGLDAEGYAGLSLLDLKASGTPWLANVRKRSDSREYDHWICVYFEDETLMVIDGHKKAREMSITRFLASWNGFAITQSSAMKLPTAARVLFYVSLILPCLWVPQQLNRKSFLAYALPVLWIIGLTLVVQTKPSQITKASSLALAPWNHFPQSAATERELASAISRGDVQLVDARLTSDFAAGSVPTAINMPVDLSMAELDQRAGRLDPRLPTIVFCQGRQCNFDESVAARLVAIGFEDVRTCQVGWREYSEARKPKSAGDTNE</sequence>
<name>A0A5C6FUZ8_9PLAN</name>
<proteinExistence type="predicted"/>
<comment type="caution">
    <text evidence="3">The sequence shown here is derived from an EMBL/GenBank/DDBJ whole genome shotgun (WGS) entry which is preliminary data.</text>
</comment>
<keyword evidence="1" id="KW-0812">Transmembrane</keyword>
<gene>
    <name evidence="3" type="ORF">V7x_16710</name>
</gene>
<dbReference type="PROSITE" id="PS50206">
    <property type="entry name" value="RHODANESE_3"/>
    <property type="match status" value="1"/>
</dbReference>
<dbReference type="SMART" id="SM00450">
    <property type="entry name" value="RHOD"/>
    <property type="match status" value="1"/>
</dbReference>
<dbReference type="GO" id="GO:0008233">
    <property type="term" value="F:peptidase activity"/>
    <property type="evidence" value="ECO:0007669"/>
    <property type="project" value="InterPro"/>
</dbReference>